<comment type="function">
    <text evidence="12">Transport of potassium into the cell. Likely operates as a K(+):H(+) symporter.</text>
</comment>
<keyword evidence="5 12" id="KW-0633">Potassium transport</keyword>
<evidence type="ECO:0000256" key="4">
    <source>
        <dbReference type="ARBA" id="ARBA00022475"/>
    </source>
</evidence>
<feature type="transmembrane region" description="Helical" evidence="12">
    <location>
        <begin position="344"/>
        <end position="364"/>
    </location>
</feature>
<feature type="transmembrane region" description="Helical" evidence="12">
    <location>
        <begin position="176"/>
        <end position="196"/>
    </location>
</feature>
<feature type="transmembrane region" description="Helical" evidence="12">
    <location>
        <begin position="292"/>
        <end position="323"/>
    </location>
</feature>
<evidence type="ECO:0000256" key="6">
    <source>
        <dbReference type="ARBA" id="ARBA00022692"/>
    </source>
</evidence>
<protein>
    <recommendedName>
        <fullName evidence="12">Probable potassium transport system protein Kup</fullName>
    </recommendedName>
</protein>
<evidence type="ECO:0000256" key="9">
    <source>
        <dbReference type="ARBA" id="ARBA00022989"/>
    </source>
</evidence>
<feature type="transmembrane region" description="Helical" evidence="12">
    <location>
        <begin position="208"/>
        <end position="232"/>
    </location>
</feature>
<dbReference type="Pfam" id="PF22776">
    <property type="entry name" value="K_trans_C"/>
    <property type="match status" value="1"/>
</dbReference>
<feature type="transmembrane region" description="Helical" evidence="12">
    <location>
        <begin position="253"/>
        <end position="272"/>
    </location>
</feature>
<proteinExistence type="inferred from homology"/>
<dbReference type="Proteomes" id="UP001497493">
    <property type="component" value="Chromosome"/>
</dbReference>
<feature type="transmembrane region" description="Helical" evidence="12">
    <location>
        <begin position="370"/>
        <end position="394"/>
    </location>
</feature>
<feature type="transmembrane region" description="Helical" evidence="12">
    <location>
        <begin position="430"/>
        <end position="447"/>
    </location>
</feature>
<dbReference type="InterPro" id="IPR053951">
    <property type="entry name" value="K_trans_N"/>
</dbReference>
<dbReference type="PANTHER" id="PTHR30540:SF79">
    <property type="entry name" value="LOW AFFINITY POTASSIUM TRANSPORT SYSTEM PROTEIN KUP"/>
    <property type="match status" value="1"/>
</dbReference>
<dbReference type="HAMAP" id="MF_01522">
    <property type="entry name" value="Kup"/>
    <property type="match status" value="1"/>
</dbReference>
<feature type="domain" description="K+ potassium transporter C-terminal" evidence="14">
    <location>
        <begin position="481"/>
        <end position="628"/>
    </location>
</feature>
<keyword evidence="7 12" id="KW-0769">Symport</keyword>
<evidence type="ECO:0000259" key="13">
    <source>
        <dbReference type="Pfam" id="PF02705"/>
    </source>
</evidence>
<evidence type="ECO:0000256" key="8">
    <source>
        <dbReference type="ARBA" id="ARBA00022958"/>
    </source>
</evidence>
<accession>A0ABM9NH24</accession>
<dbReference type="InterPro" id="IPR053952">
    <property type="entry name" value="K_trans_C"/>
</dbReference>
<evidence type="ECO:0000256" key="11">
    <source>
        <dbReference type="ARBA" id="ARBA00023136"/>
    </source>
</evidence>
<comment type="similarity">
    <text evidence="2 12">Belongs to the HAK/KUP transporter (TC 2.A.72) family.</text>
</comment>
<feature type="transmembrane region" description="Helical" evidence="12">
    <location>
        <begin position="406"/>
        <end position="424"/>
    </location>
</feature>
<keyword evidence="6 12" id="KW-0812">Transmembrane</keyword>
<dbReference type="RefSeq" id="WP_348759417.1">
    <property type="nucleotide sequence ID" value="NZ_OZ026884.1"/>
</dbReference>
<dbReference type="EMBL" id="OZ026884">
    <property type="protein sequence ID" value="CAL1239891.1"/>
    <property type="molecule type" value="Genomic_DNA"/>
</dbReference>
<dbReference type="InterPro" id="IPR023051">
    <property type="entry name" value="Kup"/>
</dbReference>
<sequence>MEPISLVPAEQRSQQNLVIAALGVVFGDIGTSPLYTIKECFSGTYRLDTSPENILGILSLVLWSLILVISLKYVAFIMRADNRGEGGIMALISLIGQKAKLTAEWRGWLVGLGLAGAALFYGDGVITPAISVLSAVEGLEVLQPELHPYVVPITLAVLVALFALQQRGTARVGALFGPVMLIWFVSLGVFGALSIARSPAALAAVNPLHAVHFFLTHGWHALLALGGVVLAITGGEALYADMGHFGRTPIRKAWFLVALPALLLNYFGQGALLMRDPGAVQNPFYLLVPPGVLALMIGLATVATIIASQAVISGAFSLTAQAIQLGFCPRLSIHYTSEEGMGQIYIPWINWMLLLGIVGLVLGFESSTHLAAAYGIAVTGTMTLTTILALVVAVRVWQWSPLSSSLLAAGFLGIDLAFFSANIVKVVQGGWFPLAVGGVVFTLMTTWKRGRDLMAAKLREESVPLDRFLAEIAQHPPLRVPGTAVFLTGNQDGVPYALLHNLEHNHMLHETVVFMTVLTESVPRVAPDKRREVRRLGEGLFRINLHYGYMEQPNLPRVLKSSSREFDIDLADTNFFLSRETVVPSSKPSMARWQLRLFIGLTRNTGSVARYFRIPAERVVELGAQVAL</sequence>
<evidence type="ECO:0000259" key="14">
    <source>
        <dbReference type="Pfam" id="PF22776"/>
    </source>
</evidence>
<keyword evidence="16" id="KW-1185">Reference proteome</keyword>
<dbReference type="InterPro" id="IPR003855">
    <property type="entry name" value="K+_transporter"/>
</dbReference>
<feature type="transmembrane region" description="Helical" evidence="12">
    <location>
        <begin position="54"/>
        <end position="75"/>
    </location>
</feature>
<feature type="domain" description="K+ potassium transporter integral membrane" evidence="13">
    <location>
        <begin position="18"/>
        <end position="470"/>
    </location>
</feature>
<organism evidence="15 16">
    <name type="scientific">Candidatus Methylocalor cossyra</name>
    <dbReference type="NCBI Taxonomy" id="3108543"/>
    <lineage>
        <taxon>Bacteria</taxon>
        <taxon>Pseudomonadati</taxon>
        <taxon>Pseudomonadota</taxon>
        <taxon>Gammaproteobacteria</taxon>
        <taxon>Methylococcales</taxon>
        <taxon>Methylococcaceae</taxon>
        <taxon>Candidatus Methylocalor</taxon>
    </lineage>
</organism>
<evidence type="ECO:0000256" key="7">
    <source>
        <dbReference type="ARBA" id="ARBA00022847"/>
    </source>
</evidence>
<evidence type="ECO:0000313" key="15">
    <source>
        <dbReference type="EMBL" id="CAL1239891.1"/>
    </source>
</evidence>
<comment type="subcellular location">
    <subcellularLocation>
        <location evidence="12">Cell membrane</location>
        <topology evidence="12">Multi-pass membrane protein</topology>
    </subcellularLocation>
    <subcellularLocation>
        <location evidence="1">Membrane</location>
        <topology evidence="1">Multi-pass membrane protein</topology>
    </subcellularLocation>
</comment>
<evidence type="ECO:0000256" key="3">
    <source>
        <dbReference type="ARBA" id="ARBA00022448"/>
    </source>
</evidence>
<evidence type="ECO:0000256" key="2">
    <source>
        <dbReference type="ARBA" id="ARBA00007019"/>
    </source>
</evidence>
<evidence type="ECO:0000256" key="10">
    <source>
        <dbReference type="ARBA" id="ARBA00023065"/>
    </source>
</evidence>
<comment type="catalytic activity">
    <reaction evidence="12">
        <text>K(+)(in) + H(+)(in) = K(+)(out) + H(+)(out)</text>
        <dbReference type="Rhea" id="RHEA:28490"/>
        <dbReference type="ChEBI" id="CHEBI:15378"/>
        <dbReference type="ChEBI" id="CHEBI:29103"/>
    </reaction>
</comment>
<feature type="transmembrane region" description="Helical" evidence="12">
    <location>
        <begin position="146"/>
        <end position="164"/>
    </location>
</feature>
<reference evidence="15 16" key="1">
    <citation type="submission" date="2024-04" db="EMBL/GenBank/DDBJ databases">
        <authorList>
            <person name="Cremers G."/>
        </authorList>
    </citation>
    <scope>NUCLEOTIDE SEQUENCE [LARGE SCALE GENOMIC DNA]</scope>
    <source>
        <strain evidence="15">MeCH1-AG</strain>
    </source>
</reference>
<evidence type="ECO:0000256" key="5">
    <source>
        <dbReference type="ARBA" id="ARBA00022538"/>
    </source>
</evidence>
<keyword evidence="4 12" id="KW-1003">Cell membrane</keyword>
<evidence type="ECO:0000313" key="16">
    <source>
        <dbReference type="Proteomes" id="UP001497493"/>
    </source>
</evidence>
<keyword evidence="10 12" id="KW-0406">Ion transport</keyword>
<evidence type="ECO:0000256" key="12">
    <source>
        <dbReference type="HAMAP-Rule" id="MF_01522"/>
    </source>
</evidence>
<keyword evidence="11 12" id="KW-0472">Membrane</keyword>
<gene>
    <name evidence="12 15" type="primary">kup</name>
    <name evidence="15" type="ORF">MECH1_V1_1115</name>
</gene>
<keyword evidence="8 12" id="KW-0630">Potassium</keyword>
<feature type="transmembrane region" description="Helical" evidence="12">
    <location>
        <begin position="107"/>
        <end position="126"/>
    </location>
</feature>
<keyword evidence="9 12" id="KW-1133">Transmembrane helix</keyword>
<dbReference type="Pfam" id="PF02705">
    <property type="entry name" value="K_trans"/>
    <property type="match status" value="1"/>
</dbReference>
<keyword evidence="3 12" id="KW-0813">Transport</keyword>
<dbReference type="PANTHER" id="PTHR30540">
    <property type="entry name" value="OSMOTIC STRESS POTASSIUM TRANSPORTER"/>
    <property type="match status" value="1"/>
</dbReference>
<name>A0ABM9NH24_9GAMM</name>
<evidence type="ECO:0000256" key="1">
    <source>
        <dbReference type="ARBA" id="ARBA00004141"/>
    </source>
</evidence>